<feature type="chain" id="PRO_5007131947" description="Secreted protein" evidence="1">
    <location>
        <begin position="22"/>
        <end position="128"/>
    </location>
</feature>
<gene>
    <name evidence="2" type="ORF">AZ78_4760</name>
</gene>
<comment type="caution">
    <text evidence="2">The sequence shown here is derived from an EMBL/GenBank/DDBJ whole genome shotgun (WGS) entry which is preliminary data.</text>
</comment>
<evidence type="ECO:0008006" key="4">
    <source>
        <dbReference type="Google" id="ProtNLM"/>
    </source>
</evidence>
<keyword evidence="1" id="KW-0732">Signal</keyword>
<dbReference type="Proteomes" id="UP000023435">
    <property type="component" value="Unassembled WGS sequence"/>
</dbReference>
<evidence type="ECO:0000313" key="3">
    <source>
        <dbReference type="Proteomes" id="UP000023435"/>
    </source>
</evidence>
<proteinExistence type="predicted"/>
<evidence type="ECO:0000313" key="2">
    <source>
        <dbReference type="EMBL" id="KWS07199.1"/>
    </source>
</evidence>
<accession>A0A108UDJ0</accession>
<protein>
    <recommendedName>
        <fullName evidence="4">Secreted protein</fullName>
    </recommendedName>
</protein>
<dbReference type="EMBL" id="JAJA02000001">
    <property type="protein sequence ID" value="KWS07199.1"/>
    <property type="molecule type" value="Genomic_DNA"/>
</dbReference>
<keyword evidence="3" id="KW-1185">Reference proteome</keyword>
<name>A0A108UDJ0_9GAMM</name>
<dbReference type="RefSeq" id="WP_036110552.1">
    <property type="nucleotide sequence ID" value="NZ_JAJA02000001.1"/>
</dbReference>
<feature type="signal peptide" evidence="1">
    <location>
        <begin position="1"/>
        <end position="21"/>
    </location>
</feature>
<evidence type="ECO:0000256" key="1">
    <source>
        <dbReference type="SAM" id="SignalP"/>
    </source>
</evidence>
<sequence length="128" mass="13895">MKTASLALLVLSLSFSAVAPANPCAPAVDEIIGLRGVRIELCQINGPNDPDCLAQEAYEYDFVRSVIQQCPATRYECQRAPIAYVAAWSQRRSTCRSAGSSSDPACVSAQGVEDSRFYPFAVCLLNDW</sequence>
<reference evidence="2 3" key="1">
    <citation type="journal article" date="2014" name="Genome Announc.">
        <title>Draft Genome Sequence of Lysobacter capsici AZ78, a Bacterium Antagonistic to Plant-Pathogenic Oomycetes.</title>
        <authorList>
            <person name="Puopolo G."/>
            <person name="Sonego P."/>
            <person name="Engelen K."/>
            <person name="Pertot I."/>
        </authorList>
    </citation>
    <scope>NUCLEOTIDE SEQUENCE [LARGE SCALE GENOMIC DNA]</scope>
    <source>
        <strain evidence="2 3">AZ78</strain>
    </source>
</reference>
<organism evidence="2 3">
    <name type="scientific">Lysobacter capsici AZ78</name>
    <dbReference type="NCBI Taxonomy" id="1444315"/>
    <lineage>
        <taxon>Bacteria</taxon>
        <taxon>Pseudomonadati</taxon>
        <taxon>Pseudomonadota</taxon>
        <taxon>Gammaproteobacteria</taxon>
        <taxon>Lysobacterales</taxon>
        <taxon>Lysobacteraceae</taxon>
        <taxon>Lysobacter</taxon>
    </lineage>
</organism>
<dbReference type="OrthoDB" id="9923834at2"/>
<dbReference type="AlphaFoldDB" id="A0A108UDJ0"/>